<comment type="caution">
    <text evidence="4">The sequence shown here is derived from an EMBL/GenBank/DDBJ whole genome shotgun (WGS) entry which is preliminary data.</text>
</comment>
<evidence type="ECO:0000256" key="3">
    <source>
        <dbReference type="ARBA" id="ARBA00030733"/>
    </source>
</evidence>
<sequence length="171" mass="18825">MEAHLSRDQAIKACIAKTSAVMGQLGENDDEVELYSDIKCLQRFAFAADVLARKDGGMEEVLKVMCTMDDHIVHNLNTTVPTVSVSGQVDATQTSMMEAHLSRDQAIKACIAKTSAVMGQLGENDDEVELYSDIKCLQRFAFAAVFKLKRGPGHFQTSPLSSMEIKMKQHL</sequence>
<name>A0A9N7V379_PLEPL</name>
<dbReference type="PANTHER" id="PTHR31905:SF2">
    <property type="entry name" value="PROTEIN MIX23"/>
    <property type="match status" value="1"/>
</dbReference>
<proteinExistence type="inferred from homology"/>
<accession>A0A9N7V379</accession>
<dbReference type="AlphaFoldDB" id="A0A9N7V379"/>
<evidence type="ECO:0000313" key="5">
    <source>
        <dbReference type="Proteomes" id="UP001153269"/>
    </source>
</evidence>
<reference evidence="4" key="1">
    <citation type="submission" date="2020-03" db="EMBL/GenBank/DDBJ databases">
        <authorList>
            <person name="Weist P."/>
        </authorList>
    </citation>
    <scope>NUCLEOTIDE SEQUENCE</scope>
</reference>
<dbReference type="InterPro" id="IPR019171">
    <property type="entry name" value="MIX23"/>
</dbReference>
<dbReference type="EMBL" id="CADEAL010002602">
    <property type="protein sequence ID" value="CAB1441261.1"/>
    <property type="molecule type" value="Genomic_DNA"/>
</dbReference>
<dbReference type="GO" id="GO:0005758">
    <property type="term" value="C:mitochondrial intermembrane space"/>
    <property type="evidence" value="ECO:0007669"/>
    <property type="project" value="InterPro"/>
</dbReference>
<comment type="similarity">
    <text evidence="1">Belongs to the MIX23 family.</text>
</comment>
<dbReference type="PANTHER" id="PTHR31905">
    <property type="entry name" value="COILED-COIL DOMAIN-CONTAINING PROTEIN 58"/>
    <property type="match status" value="1"/>
</dbReference>
<evidence type="ECO:0000313" key="4">
    <source>
        <dbReference type="EMBL" id="CAB1441261.1"/>
    </source>
</evidence>
<protein>
    <recommendedName>
        <fullName evidence="2">Protein MIX23</fullName>
    </recommendedName>
    <alternativeName>
        <fullName evidence="3">Coiled-coil domain-containing protein 58</fullName>
    </alternativeName>
</protein>
<keyword evidence="5" id="KW-1185">Reference proteome</keyword>
<gene>
    <name evidence="4" type="ORF">PLEPLA_LOCUS29041</name>
</gene>
<evidence type="ECO:0000256" key="1">
    <source>
        <dbReference type="ARBA" id="ARBA00024204"/>
    </source>
</evidence>
<dbReference type="Proteomes" id="UP001153269">
    <property type="component" value="Unassembled WGS sequence"/>
</dbReference>
<evidence type="ECO:0000256" key="2">
    <source>
        <dbReference type="ARBA" id="ARBA00024228"/>
    </source>
</evidence>
<organism evidence="4 5">
    <name type="scientific">Pleuronectes platessa</name>
    <name type="common">European plaice</name>
    <dbReference type="NCBI Taxonomy" id="8262"/>
    <lineage>
        <taxon>Eukaryota</taxon>
        <taxon>Metazoa</taxon>
        <taxon>Chordata</taxon>
        <taxon>Craniata</taxon>
        <taxon>Vertebrata</taxon>
        <taxon>Euteleostomi</taxon>
        <taxon>Actinopterygii</taxon>
        <taxon>Neopterygii</taxon>
        <taxon>Teleostei</taxon>
        <taxon>Neoteleostei</taxon>
        <taxon>Acanthomorphata</taxon>
        <taxon>Carangaria</taxon>
        <taxon>Pleuronectiformes</taxon>
        <taxon>Pleuronectoidei</taxon>
        <taxon>Pleuronectidae</taxon>
        <taxon>Pleuronectes</taxon>
    </lineage>
</organism>